<dbReference type="PANTHER" id="PTHR47751:SF2">
    <property type="entry name" value="DLTD N-TERMINAL DOMAIN PROTEIN (AFU_ORTHOLOGUE AFUA_8G00380)-RELATED"/>
    <property type="match status" value="1"/>
</dbReference>
<evidence type="ECO:0000313" key="2">
    <source>
        <dbReference type="EMBL" id="KAB8071246.1"/>
    </source>
</evidence>
<dbReference type="InterPro" id="IPR051411">
    <property type="entry name" value="Polyketide_trans_af380"/>
</dbReference>
<dbReference type="SUPFAM" id="SSF53474">
    <property type="entry name" value="alpha/beta-Hydrolases"/>
    <property type="match status" value="1"/>
</dbReference>
<comment type="similarity">
    <text evidence="1">Belongs to the polyketide transferase af380 family.</text>
</comment>
<evidence type="ECO:0000313" key="3">
    <source>
        <dbReference type="Proteomes" id="UP000326565"/>
    </source>
</evidence>
<evidence type="ECO:0000256" key="1">
    <source>
        <dbReference type="ARBA" id="ARBA00029464"/>
    </source>
</evidence>
<name>A0A5N5WRU8_9EURO</name>
<dbReference type="InterPro" id="IPR029058">
    <property type="entry name" value="AB_hydrolase_fold"/>
</dbReference>
<dbReference type="EMBL" id="ML732278">
    <property type="protein sequence ID" value="KAB8071246.1"/>
    <property type="molecule type" value="Genomic_DNA"/>
</dbReference>
<protein>
    <recommendedName>
        <fullName evidence="4">Alpha/Beta hydrolase protein</fullName>
    </recommendedName>
</protein>
<keyword evidence="3" id="KW-1185">Reference proteome</keyword>
<dbReference type="Proteomes" id="UP000326565">
    <property type="component" value="Unassembled WGS sequence"/>
</dbReference>
<gene>
    <name evidence="2" type="ORF">BDV29DRAFT_159667</name>
</gene>
<reference evidence="2 3" key="1">
    <citation type="submission" date="2019-04" db="EMBL/GenBank/DDBJ databases">
        <title>Friends and foes A comparative genomics study of 23 Aspergillus species from section Flavi.</title>
        <authorList>
            <consortium name="DOE Joint Genome Institute"/>
            <person name="Kjaerbolling I."/>
            <person name="Vesth T."/>
            <person name="Frisvad J.C."/>
            <person name="Nybo J.L."/>
            <person name="Theobald S."/>
            <person name="Kildgaard S."/>
            <person name="Isbrandt T."/>
            <person name="Kuo A."/>
            <person name="Sato A."/>
            <person name="Lyhne E.K."/>
            <person name="Kogle M.E."/>
            <person name="Wiebenga A."/>
            <person name="Kun R.S."/>
            <person name="Lubbers R.J."/>
            <person name="Makela M.R."/>
            <person name="Barry K."/>
            <person name="Chovatia M."/>
            <person name="Clum A."/>
            <person name="Daum C."/>
            <person name="Haridas S."/>
            <person name="He G."/>
            <person name="LaButti K."/>
            <person name="Lipzen A."/>
            <person name="Mondo S."/>
            <person name="Riley R."/>
            <person name="Salamov A."/>
            <person name="Simmons B.A."/>
            <person name="Magnuson J.K."/>
            <person name="Henrissat B."/>
            <person name="Mortensen U.H."/>
            <person name="Larsen T.O."/>
            <person name="Devries R.P."/>
            <person name="Grigoriev I.V."/>
            <person name="Machida M."/>
            <person name="Baker S.E."/>
            <person name="Andersen M.R."/>
        </authorList>
    </citation>
    <scope>NUCLEOTIDE SEQUENCE [LARGE SCALE GENOMIC DNA]</scope>
    <source>
        <strain evidence="2 3">CBS 151.66</strain>
    </source>
</reference>
<dbReference type="AlphaFoldDB" id="A0A5N5WRU8"/>
<dbReference type="PANTHER" id="PTHR47751">
    <property type="entry name" value="SUPERFAMILY HYDROLASE, PUTATIVE (AFU_ORTHOLOGUE AFUA_2G16580)-RELATED"/>
    <property type="match status" value="1"/>
</dbReference>
<accession>A0A5N5WRU8</accession>
<evidence type="ECO:0008006" key="4">
    <source>
        <dbReference type="Google" id="ProtNLM"/>
    </source>
</evidence>
<dbReference type="OrthoDB" id="2498029at2759"/>
<proteinExistence type="inferred from homology"/>
<organism evidence="2 3">
    <name type="scientific">Aspergillus leporis</name>
    <dbReference type="NCBI Taxonomy" id="41062"/>
    <lineage>
        <taxon>Eukaryota</taxon>
        <taxon>Fungi</taxon>
        <taxon>Dikarya</taxon>
        <taxon>Ascomycota</taxon>
        <taxon>Pezizomycotina</taxon>
        <taxon>Eurotiomycetes</taxon>
        <taxon>Eurotiomycetidae</taxon>
        <taxon>Eurotiales</taxon>
        <taxon>Aspergillaceae</taxon>
        <taxon>Aspergillus</taxon>
        <taxon>Aspergillus subgen. Circumdati</taxon>
    </lineage>
</organism>
<sequence>MEYGLPINDTAPRSPCVPPHRRIGVLTFFGPQIALAIGFEILPISRVWHCRLPNPIPKLPLCSDYNVAVWFQQQGVTVFLYDNRCIGASDGEPRNDVKPTKLVEDLHDALTFMARHPMVDEDKITLYGYSFMALVAASLDHRVGAVISVTTENMISSSIASRMVFSSFVSSL</sequence>
<dbReference type="Gene3D" id="3.40.50.1820">
    <property type="entry name" value="alpha/beta hydrolase"/>
    <property type="match status" value="1"/>
</dbReference>